<name>A0A8S5Q0Y5_9CAUD</name>
<protein>
    <recommendedName>
        <fullName evidence="2">Bacterial repeat domain-containing protein</fullName>
    </recommendedName>
</protein>
<dbReference type="EMBL" id="BK015544">
    <property type="protein sequence ID" value="DAE12180.1"/>
    <property type="molecule type" value="Genomic_DNA"/>
</dbReference>
<organism evidence="1">
    <name type="scientific">Siphoviridae sp. ctMOb8</name>
    <dbReference type="NCBI Taxonomy" id="2825460"/>
    <lineage>
        <taxon>Viruses</taxon>
        <taxon>Duplodnaviria</taxon>
        <taxon>Heunggongvirae</taxon>
        <taxon>Uroviricota</taxon>
        <taxon>Caudoviricetes</taxon>
    </lineage>
</organism>
<proteinExistence type="predicted"/>
<accession>A0A8S5Q0Y5</accession>
<sequence length="430" mass="47414">MANLPKDFIGLDALQHVAEEVSKEIVMGPGYSDAEEMDRLGIDIITGVQFKRTFHLFIRKGGTTRRKDVHREINSESGFLKERTLTSKLSWDKFPGNIDDFCETVFGTDAQGQFPLSSQAVEAILKDYADNLAANLWFGDISLDNGDDSVPAHDQAMALYDGFHTCIKHDIEDGLISEANGNLVPCEAISAPANNDDSSPYDNFLAWHMKWDERLRKVPSRVYMNEITAMNIAAGYANKFHGNFRVDYNQGDNFKLPGLSKVTICPISGFGEGDRMYATIDKNFVYGVDTTSNQQYVSVRLGSDRDHRDLSFQIQSIQGCGVKSFLRSALCVSDGSLVAPEYVAGDYDNTKLVVTLAGTDGQKPDGTVKVNGSAYTKPLDTTPNQILTLEATDGTNYKFDSWSNGKKDKKIQLTATGMNMGLTAFFKKGS</sequence>
<reference evidence="1" key="1">
    <citation type="journal article" date="2021" name="Proc. Natl. Acad. Sci. U.S.A.">
        <title>A Catalog of Tens of Thousands of Viruses from Human Metagenomes Reveals Hidden Associations with Chronic Diseases.</title>
        <authorList>
            <person name="Tisza M.J."/>
            <person name="Buck C.B."/>
        </authorList>
    </citation>
    <scope>NUCLEOTIDE SEQUENCE</scope>
    <source>
        <strain evidence="1">CtMOb8</strain>
    </source>
</reference>
<evidence type="ECO:0000313" key="1">
    <source>
        <dbReference type="EMBL" id="DAE12180.1"/>
    </source>
</evidence>
<evidence type="ECO:0008006" key="2">
    <source>
        <dbReference type="Google" id="ProtNLM"/>
    </source>
</evidence>